<name>A0A544TGX8_9BACI</name>
<dbReference type="OrthoDB" id="1685113at2"/>
<dbReference type="Proteomes" id="UP000317316">
    <property type="component" value="Unassembled WGS sequence"/>
</dbReference>
<organism evidence="1 2">
    <name type="scientific">Psychrobacillus lasiicapitis</name>
    <dbReference type="NCBI Taxonomy" id="1636719"/>
    <lineage>
        <taxon>Bacteria</taxon>
        <taxon>Bacillati</taxon>
        <taxon>Bacillota</taxon>
        <taxon>Bacilli</taxon>
        <taxon>Bacillales</taxon>
        <taxon>Bacillaceae</taxon>
        <taxon>Psychrobacillus</taxon>
    </lineage>
</organism>
<sequence length="207" mass="20173">MCCNNSQCNCGCNFGRCTNLGPFVAVDADCIIPPASARSSVIPFSSGITTPALLVTTIGGLVGTVTSVGFGTAIPGVTLVGGLIDVTGLTASESFTVPRVGNVTAISANFNTLVAGTILTGTATIRAQVYRAPAGSNVFSPTAATVVLAPSLTAPLAAGVLSSGSASGFSVPVAPGDRLLMVFSATATGLTAAVTVAGFASAGITID</sequence>
<proteinExistence type="predicted"/>
<keyword evidence="2" id="KW-1185">Reference proteome</keyword>
<dbReference type="InterPro" id="IPR021210">
    <property type="entry name" value="Exosporium_BclB"/>
</dbReference>
<evidence type="ECO:0000313" key="1">
    <source>
        <dbReference type="EMBL" id="TQR16712.1"/>
    </source>
</evidence>
<gene>
    <name evidence="1" type="ORF">FG382_00690</name>
</gene>
<reference evidence="1 2" key="1">
    <citation type="submission" date="2019-05" db="EMBL/GenBank/DDBJ databases">
        <title>Psychrobacillus vulpis sp. nov., a new species isolated from feces of a red fox that inhabits in The Tablas de Daimiel Natural Park, Albacete, Spain.</title>
        <authorList>
            <person name="Rodriguez M."/>
            <person name="Reina J.C."/>
            <person name="Bejar V."/>
            <person name="Llamas I."/>
        </authorList>
    </citation>
    <scope>NUCLEOTIDE SEQUENCE [LARGE SCALE GENOMIC DNA]</scope>
    <source>
        <strain evidence="1 2">NEAU-3TGS17</strain>
    </source>
</reference>
<accession>A0A544TGX8</accession>
<evidence type="ECO:0008006" key="3">
    <source>
        <dbReference type="Google" id="ProtNLM"/>
    </source>
</evidence>
<comment type="caution">
    <text evidence="1">The sequence shown here is derived from an EMBL/GenBank/DDBJ whole genome shotgun (WGS) entry which is preliminary data.</text>
</comment>
<dbReference type="RefSeq" id="WP_142536956.1">
    <property type="nucleotide sequence ID" value="NZ_BMIE01000002.1"/>
</dbReference>
<evidence type="ECO:0000313" key="2">
    <source>
        <dbReference type="Proteomes" id="UP000317316"/>
    </source>
</evidence>
<dbReference type="NCBIfam" id="TIGR03721">
    <property type="entry name" value="exospore_TM"/>
    <property type="match status" value="1"/>
</dbReference>
<dbReference type="AlphaFoldDB" id="A0A544TGX8"/>
<protein>
    <recommendedName>
        <fullName evidence="3">BclB domain-containing protein</fullName>
    </recommendedName>
</protein>
<dbReference type="EMBL" id="VDGH01000001">
    <property type="protein sequence ID" value="TQR16712.1"/>
    <property type="molecule type" value="Genomic_DNA"/>
</dbReference>